<keyword evidence="2" id="KW-0812">Transmembrane</keyword>
<reference evidence="3 4" key="1">
    <citation type="submission" date="2006-04" db="EMBL/GenBank/DDBJ databases">
        <authorList>
            <person name="Giovannoni S.J."/>
            <person name="Cho J.-C."/>
            <person name="Ferriera S."/>
            <person name="Johnson J."/>
            <person name="Kravitz S."/>
            <person name="Halpern A."/>
            <person name="Remington K."/>
            <person name="Beeson K."/>
            <person name="Tran B."/>
            <person name="Rogers Y.-H."/>
            <person name="Friedman R."/>
            <person name="Venter J.C."/>
        </authorList>
    </citation>
    <scope>NUCLEOTIDE SEQUENCE [LARGE SCALE GENOMIC DNA]</scope>
    <source>
        <strain evidence="3 4">HTCC1002</strain>
    </source>
</reference>
<organism evidence="3 4">
    <name type="scientific">Pelagibacter ubique (strain HTCC1002)</name>
    <dbReference type="NCBI Taxonomy" id="314261"/>
    <lineage>
        <taxon>Bacteria</taxon>
        <taxon>Pseudomonadati</taxon>
        <taxon>Pseudomonadota</taxon>
        <taxon>Alphaproteobacteria</taxon>
        <taxon>Candidatus Pelagibacterales</taxon>
        <taxon>Candidatus Pelagibacteraceae</taxon>
        <taxon>Candidatus Pelagibacter</taxon>
    </lineage>
</organism>
<evidence type="ECO:0000313" key="4">
    <source>
        <dbReference type="Proteomes" id="UP000005306"/>
    </source>
</evidence>
<keyword evidence="2" id="KW-1133">Transmembrane helix</keyword>
<evidence type="ECO:0000256" key="1">
    <source>
        <dbReference type="SAM" id="Coils"/>
    </source>
</evidence>
<sequence>MKLLRISLLLSFFKDSKNQKKFLTYINIGLFLSMFAISAAVITFVIETKIDKIEFDLILVHKEKKSDQKDVNEMIKLQSQTISLTNAAKSLIDLYEYTASTKLGEYTVSVNDIYLPSVFIDTEDAETYAEFLDEDIWIPFTEMLTEDLGKESEEVEKLKKAVENLNKYQDFFKKDFSKYYTDIFNYDANKVSKEARKKTTINYWDDEVYEDYLTLDKIFEEIIVMFEVMYSYQDTTDIYYEEVISELNKEILDLSRLETKVIIFAFIFQFIAFLIIQYFEIKSIQNEKGLNAKRKIK</sequence>
<keyword evidence="2" id="KW-0472">Membrane</keyword>
<feature type="transmembrane region" description="Helical" evidence="2">
    <location>
        <begin position="22"/>
        <end position="46"/>
    </location>
</feature>
<name>Q1UZP6_PELU1</name>
<dbReference type="Proteomes" id="UP000005306">
    <property type="component" value="Unassembled WGS sequence"/>
</dbReference>
<keyword evidence="1" id="KW-0175">Coiled coil</keyword>
<feature type="transmembrane region" description="Helical" evidence="2">
    <location>
        <begin position="261"/>
        <end position="279"/>
    </location>
</feature>
<protein>
    <submittedName>
        <fullName evidence="3">Uncharacterized protein</fullName>
    </submittedName>
</protein>
<evidence type="ECO:0000313" key="3">
    <source>
        <dbReference type="EMBL" id="EAS84145.1"/>
    </source>
</evidence>
<feature type="coiled-coil region" evidence="1">
    <location>
        <begin position="141"/>
        <end position="168"/>
    </location>
</feature>
<dbReference type="RefSeq" id="WP_006996732.1">
    <property type="nucleotide sequence ID" value="NZ_CH724130.1"/>
</dbReference>
<comment type="caution">
    <text evidence="3">The sequence shown here is derived from an EMBL/GenBank/DDBJ whole genome shotgun (WGS) entry which is preliminary data.</text>
</comment>
<proteinExistence type="predicted"/>
<accession>Q1UZP6</accession>
<dbReference type="HOGENOM" id="CLU_935921_0_0_5"/>
<dbReference type="EMBL" id="AAPV01000002">
    <property type="protein sequence ID" value="EAS84145.1"/>
    <property type="molecule type" value="Genomic_DNA"/>
</dbReference>
<dbReference type="AlphaFoldDB" id="Q1UZP6"/>
<evidence type="ECO:0000256" key="2">
    <source>
        <dbReference type="SAM" id="Phobius"/>
    </source>
</evidence>
<gene>
    <name evidence="3" type="ORF">PU1002_00445</name>
</gene>